<name>A0ABR3LQ88_9TELE</name>
<sequence length="154" mass="17120">MKQTTPGANIKGLARIQAGCVPSGMLTDSGEKEEGISEDTSETGWERGGWWWWSGEGERRSHAFLRSEVRLQKISVSCSRCLALLVESFAVRYQVPDFDLRYNSILSGVNRSTEEKSVGKANKKKSSRDEITQFPPLLSQRHGEGDKNGDGVTR</sequence>
<evidence type="ECO:0000313" key="3">
    <source>
        <dbReference type="Proteomes" id="UP001558613"/>
    </source>
</evidence>
<keyword evidence="3" id="KW-1185">Reference proteome</keyword>
<reference evidence="2 3" key="1">
    <citation type="submission" date="2023-09" db="EMBL/GenBank/DDBJ databases">
        <authorList>
            <person name="Wang M."/>
        </authorList>
    </citation>
    <scope>NUCLEOTIDE SEQUENCE [LARGE SCALE GENOMIC DNA]</scope>
    <source>
        <strain evidence="2">GT-2023</strain>
        <tissue evidence="2">Liver</tissue>
    </source>
</reference>
<dbReference type="Proteomes" id="UP001558613">
    <property type="component" value="Unassembled WGS sequence"/>
</dbReference>
<accession>A0ABR3LQ88</accession>
<proteinExistence type="predicted"/>
<evidence type="ECO:0000313" key="2">
    <source>
        <dbReference type="EMBL" id="KAL1255068.1"/>
    </source>
</evidence>
<feature type="region of interest" description="Disordered" evidence="1">
    <location>
        <begin position="112"/>
        <end position="154"/>
    </location>
</feature>
<gene>
    <name evidence="2" type="ORF">QQF64_013129</name>
</gene>
<protein>
    <submittedName>
        <fullName evidence="2">Uncharacterized protein</fullName>
    </submittedName>
</protein>
<feature type="compositionally biased region" description="Basic and acidic residues" evidence="1">
    <location>
        <begin position="141"/>
        <end position="154"/>
    </location>
</feature>
<dbReference type="EMBL" id="JAYMGO010000019">
    <property type="protein sequence ID" value="KAL1255068.1"/>
    <property type="molecule type" value="Genomic_DNA"/>
</dbReference>
<comment type="caution">
    <text evidence="2">The sequence shown here is derived from an EMBL/GenBank/DDBJ whole genome shotgun (WGS) entry which is preliminary data.</text>
</comment>
<evidence type="ECO:0000256" key="1">
    <source>
        <dbReference type="SAM" id="MobiDB-lite"/>
    </source>
</evidence>
<organism evidence="2 3">
    <name type="scientific">Cirrhinus molitorella</name>
    <name type="common">mud carp</name>
    <dbReference type="NCBI Taxonomy" id="172907"/>
    <lineage>
        <taxon>Eukaryota</taxon>
        <taxon>Metazoa</taxon>
        <taxon>Chordata</taxon>
        <taxon>Craniata</taxon>
        <taxon>Vertebrata</taxon>
        <taxon>Euteleostomi</taxon>
        <taxon>Actinopterygii</taxon>
        <taxon>Neopterygii</taxon>
        <taxon>Teleostei</taxon>
        <taxon>Ostariophysi</taxon>
        <taxon>Cypriniformes</taxon>
        <taxon>Cyprinidae</taxon>
        <taxon>Labeoninae</taxon>
        <taxon>Labeonini</taxon>
        <taxon>Cirrhinus</taxon>
    </lineage>
</organism>